<dbReference type="InterPro" id="IPR013094">
    <property type="entry name" value="AB_hydrolase_3"/>
</dbReference>
<comment type="caution">
    <text evidence="3">The sequence shown here is derived from an EMBL/GenBank/DDBJ whole genome shotgun (WGS) entry which is preliminary data.</text>
</comment>
<evidence type="ECO:0000259" key="2">
    <source>
        <dbReference type="Pfam" id="PF07859"/>
    </source>
</evidence>
<dbReference type="PANTHER" id="PTHR48081">
    <property type="entry name" value="AB HYDROLASE SUPERFAMILY PROTEIN C4A8.06C"/>
    <property type="match status" value="1"/>
</dbReference>
<evidence type="ECO:0000256" key="1">
    <source>
        <dbReference type="ARBA" id="ARBA00022801"/>
    </source>
</evidence>
<dbReference type="InterPro" id="IPR029058">
    <property type="entry name" value="AB_hydrolase_fold"/>
</dbReference>
<dbReference type="InterPro" id="IPR050300">
    <property type="entry name" value="GDXG_lipolytic_enzyme"/>
</dbReference>
<keyword evidence="1" id="KW-0378">Hydrolase</keyword>
<organism evidence="3 4">
    <name type="scientific">Neonectria punicea</name>
    <dbReference type="NCBI Taxonomy" id="979145"/>
    <lineage>
        <taxon>Eukaryota</taxon>
        <taxon>Fungi</taxon>
        <taxon>Dikarya</taxon>
        <taxon>Ascomycota</taxon>
        <taxon>Pezizomycotina</taxon>
        <taxon>Sordariomycetes</taxon>
        <taxon>Hypocreomycetidae</taxon>
        <taxon>Hypocreales</taxon>
        <taxon>Nectriaceae</taxon>
        <taxon>Neonectria</taxon>
    </lineage>
</organism>
<keyword evidence="4" id="KW-1185">Reference proteome</keyword>
<dbReference type="Proteomes" id="UP001498476">
    <property type="component" value="Unassembled WGS sequence"/>
</dbReference>
<protein>
    <recommendedName>
        <fullName evidence="2">Alpha/beta hydrolase fold-3 domain-containing protein</fullName>
    </recommendedName>
</protein>
<evidence type="ECO:0000313" key="4">
    <source>
        <dbReference type="Proteomes" id="UP001498476"/>
    </source>
</evidence>
<sequence>MASTGPREPVDPADRISPKILAKLDPDFVSFWAQNIAPYPAAEDFPVEEFRNNPEKFDLNFSLDTTATARVISRQVKSADGFENEVKVYYPDPKKWSPGPYGVNIIFHGGGFVLGDLTTEAPICVSMRDGAGIVVIDVDYRHCPEHQWGKCFEDAWAALLWFPPYVFHIQAKDQATELNIKPDSISISGNSAGAHICLVLQHLARDAGVPLRLCLATVPPSHEYLTYKTYTESPYPSFIEFSNGPVLPWKAIQYYQSIVAPTTKLPELRRSYPNWWFAPIQSPRWDGMCKTLIRTAECDPLRDEGEAYAKKHLENGVEVTLKRYLGMPHTFVFFEVLSQKKNFDQDTIIALKTAHSII</sequence>
<reference evidence="3 4" key="1">
    <citation type="journal article" date="2025" name="Microbiol. Resour. Announc.">
        <title>Draft genome sequences for Neonectria magnoliae and Neonectria punicea, canker pathogens of Liriodendron tulipifera and Acer saccharum in West Virginia.</title>
        <authorList>
            <person name="Petronek H.M."/>
            <person name="Kasson M.T."/>
            <person name="Metheny A.M."/>
            <person name="Stauder C.M."/>
            <person name="Lovett B."/>
            <person name="Lynch S.C."/>
            <person name="Garnas J.R."/>
            <person name="Kasson L.R."/>
            <person name="Stajich J.E."/>
        </authorList>
    </citation>
    <scope>NUCLEOTIDE SEQUENCE [LARGE SCALE GENOMIC DNA]</scope>
    <source>
        <strain evidence="3 4">NRRL 64653</strain>
    </source>
</reference>
<dbReference type="PANTHER" id="PTHR48081:SF8">
    <property type="entry name" value="ALPHA_BETA HYDROLASE FOLD-3 DOMAIN-CONTAINING PROTEIN-RELATED"/>
    <property type="match status" value="1"/>
</dbReference>
<dbReference type="Pfam" id="PF07859">
    <property type="entry name" value="Abhydrolase_3"/>
    <property type="match status" value="1"/>
</dbReference>
<name>A0ABR1GZZ4_9HYPO</name>
<feature type="domain" description="Alpha/beta hydrolase fold-3" evidence="2">
    <location>
        <begin position="105"/>
        <end position="332"/>
    </location>
</feature>
<evidence type="ECO:0000313" key="3">
    <source>
        <dbReference type="EMBL" id="KAK7414419.1"/>
    </source>
</evidence>
<accession>A0ABR1GZZ4</accession>
<dbReference type="Gene3D" id="3.40.50.1820">
    <property type="entry name" value="alpha/beta hydrolase"/>
    <property type="match status" value="1"/>
</dbReference>
<proteinExistence type="predicted"/>
<gene>
    <name evidence="3" type="ORF">QQX98_006697</name>
</gene>
<dbReference type="SUPFAM" id="SSF53474">
    <property type="entry name" value="alpha/beta-Hydrolases"/>
    <property type="match status" value="1"/>
</dbReference>
<dbReference type="EMBL" id="JAZAVJ010000103">
    <property type="protein sequence ID" value="KAK7414419.1"/>
    <property type="molecule type" value="Genomic_DNA"/>
</dbReference>